<keyword evidence="4" id="KW-0808">Transferase</keyword>
<dbReference type="GO" id="GO:0032259">
    <property type="term" value="P:methylation"/>
    <property type="evidence" value="ECO:0007669"/>
    <property type="project" value="UniProtKB-KW"/>
</dbReference>
<dbReference type="OMA" id="NRIHQTI"/>
<accession>A0CT60</accession>
<dbReference type="SUPFAM" id="SSF53790">
    <property type="entry name" value="Tetrapyrrole methylase"/>
    <property type="match status" value="2"/>
</dbReference>
<dbReference type="PANTHER" id="PTHR46111:SF1">
    <property type="entry name" value="RIBOSOMAL RNA SMALL SUBUNIT METHYLTRANSFERASE I"/>
    <property type="match status" value="1"/>
</dbReference>
<dbReference type="GO" id="GO:0008168">
    <property type="term" value="F:methyltransferase activity"/>
    <property type="evidence" value="ECO:0007669"/>
    <property type="project" value="UniProtKB-KW"/>
</dbReference>
<keyword evidence="8" id="KW-1185">Reference proteome</keyword>
<dbReference type="Pfam" id="PF00590">
    <property type="entry name" value="TP_methylase"/>
    <property type="match status" value="1"/>
</dbReference>
<dbReference type="AlphaFoldDB" id="A0CT60"/>
<gene>
    <name evidence="7" type="ORF">GSPATT00010211001</name>
</gene>
<evidence type="ECO:0000256" key="1">
    <source>
        <dbReference type="ARBA" id="ARBA00022490"/>
    </source>
</evidence>
<evidence type="ECO:0000313" key="8">
    <source>
        <dbReference type="Proteomes" id="UP000000600"/>
    </source>
</evidence>
<sequence length="484" mass="55565">MIRYATRLVRQFSTKIVQNQYKPQDEILEIGQMSQTKGTLTICPIPIGNMSDWSSRQNLALFGVDVIACQDINSTGFFIKNIRIKDGNIQQVIVPEDAKECDLDEDDIQIQDIIFKSTNQLKEKLPELNKEFITSTDFKFYKQKKLEEIKEQQGRESQKQKDLPEDEEINPSEFEVYGLSAPLMMYLRNKVAQAKKQKGRGLIIGCTNFNDDKKIDRLIAMMKMGLNVALVVNSGTPAISDNGYKFVNKCIERNVQIEVLPGASAISVALSTCGFPADNFTFLGVFSLQDNNKDILSLYKKQPQTIVLFESPNRIHQTILKIEEIFGENQQVWVGFDLTKQNEKKIRGRCREIYEQLTDPQIVTPAQLKGEITIIISPYTVQFNEDLRAQQILQEDKNVGFTESKKDGQEQKLIKKVEYLHLARVFGDKFMDNDDDLNEILQKALMISKQRASQLVKQIREQQKNEENISKIRESLGVENRFQK</sequence>
<dbReference type="GeneID" id="5027159"/>
<dbReference type="InterPro" id="IPR014776">
    <property type="entry name" value="4pyrrole_Mease_sub2"/>
</dbReference>
<dbReference type="Gene3D" id="3.40.1010.10">
    <property type="entry name" value="Cobalt-precorrin-4 Transmethylase, Domain 1"/>
    <property type="match status" value="2"/>
</dbReference>
<dbReference type="InterPro" id="IPR000878">
    <property type="entry name" value="4pyrrol_Mease"/>
</dbReference>
<evidence type="ECO:0000256" key="4">
    <source>
        <dbReference type="ARBA" id="ARBA00022679"/>
    </source>
</evidence>
<reference evidence="7 8" key="1">
    <citation type="journal article" date="2006" name="Nature">
        <title>Global trends of whole-genome duplications revealed by the ciliate Paramecium tetraurelia.</title>
        <authorList>
            <consortium name="Genoscope"/>
            <person name="Aury J.-M."/>
            <person name="Jaillon O."/>
            <person name="Duret L."/>
            <person name="Noel B."/>
            <person name="Jubin C."/>
            <person name="Porcel B.M."/>
            <person name="Segurens B."/>
            <person name="Daubin V."/>
            <person name="Anthouard V."/>
            <person name="Aiach N."/>
            <person name="Arnaiz O."/>
            <person name="Billaut A."/>
            <person name="Beisson J."/>
            <person name="Blanc I."/>
            <person name="Bouhouche K."/>
            <person name="Camara F."/>
            <person name="Duharcourt S."/>
            <person name="Guigo R."/>
            <person name="Gogendeau D."/>
            <person name="Katinka M."/>
            <person name="Keller A.-M."/>
            <person name="Kissmehl R."/>
            <person name="Klotz C."/>
            <person name="Koll F."/>
            <person name="Le Moue A."/>
            <person name="Lepere C."/>
            <person name="Malinsky S."/>
            <person name="Nowacki M."/>
            <person name="Nowak J.K."/>
            <person name="Plattner H."/>
            <person name="Poulain J."/>
            <person name="Ruiz F."/>
            <person name="Serrano V."/>
            <person name="Zagulski M."/>
            <person name="Dessen P."/>
            <person name="Betermier M."/>
            <person name="Weissenbach J."/>
            <person name="Scarpelli C."/>
            <person name="Schachter V."/>
            <person name="Sperling L."/>
            <person name="Meyer E."/>
            <person name="Cohen J."/>
            <person name="Wincker P."/>
        </authorList>
    </citation>
    <scope>NUCLEOTIDE SEQUENCE [LARGE SCALE GENOMIC DNA]</scope>
    <source>
        <strain evidence="7 8">Stock d4-2</strain>
    </source>
</reference>
<dbReference type="OrthoDB" id="289942at2759"/>
<dbReference type="RefSeq" id="XP_001441374.1">
    <property type="nucleotide sequence ID" value="XM_001441337.1"/>
</dbReference>
<organism evidence="7 8">
    <name type="scientific">Paramecium tetraurelia</name>
    <dbReference type="NCBI Taxonomy" id="5888"/>
    <lineage>
        <taxon>Eukaryota</taxon>
        <taxon>Sar</taxon>
        <taxon>Alveolata</taxon>
        <taxon>Ciliophora</taxon>
        <taxon>Intramacronucleata</taxon>
        <taxon>Oligohymenophorea</taxon>
        <taxon>Peniculida</taxon>
        <taxon>Parameciidae</taxon>
        <taxon>Paramecium</taxon>
    </lineage>
</organism>
<dbReference type="HOGENOM" id="CLU_557217_0_0_1"/>
<proteinExistence type="predicted"/>
<evidence type="ECO:0000256" key="5">
    <source>
        <dbReference type="ARBA" id="ARBA00022691"/>
    </source>
</evidence>
<feature type="domain" description="Tetrapyrrole methylase" evidence="6">
    <location>
        <begin position="210"/>
        <end position="353"/>
    </location>
</feature>
<protein>
    <recommendedName>
        <fullName evidence="6">Tetrapyrrole methylase domain-containing protein</fullName>
    </recommendedName>
</protein>
<keyword evidence="1" id="KW-0963">Cytoplasm</keyword>
<dbReference type="STRING" id="5888.A0CT60"/>
<keyword evidence="5" id="KW-0949">S-adenosyl-L-methionine</keyword>
<evidence type="ECO:0000259" key="6">
    <source>
        <dbReference type="Pfam" id="PF00590"/>
    </source>
</evidence>
<dbReference type="GO" id="GO:0006364">
    <property type="term" value="P:rRNA processing"/>
    <property type="evidence" value="ECO:0007669"/>
    <property type="project" value="UniProtKB-KW"/>
</dbReference>
<dbReference type="InterPro" id="IPR008189">
    <property type="entry name" value="rRNA_ssu_MeTfrase_I"/>
</dbReference>
<dbReference type="InterPro" id="IPR035996">
    <property type="entry name" value="4pyrrol_Methylase_sf"/>
</dbReference>
<dbReference type="InterPro" id="IPR014777">
    <property type="entry name" value="4pyrrole_Mease_sub1"/>
</dbReference>
<dbReference type="Gene3D" id="3.30.950.10">
    <property type="entry name" value="Methyltransferase, Cobalt-precorrin-4 Transmethylase, Domain 2"/>
    <property type="match status" value="1"/>
</dbReference>
<name>A0CT60_PARTE</name>
<keyword evidence="2" id="KW-0698">rRNA processing</keyword>
<evidence type="ECO:0000256" key="3">
    <source>
        <dbReference type="ARBA" id="ARBA00022603"/>
    </source>
</evidence>
<dbReference type="KEGG" id="ptm:GSPATT00010211001"/>
<dbReference type="EMBL" id="CT868174">
    <property type="protein sequence ID" value="CAK73977.1"/>
    <property type="molecule type" value="Genomic_DNA"/>
</dbReference>
<dbReference type="eggNOG" id="ENOG502QQ7V">
    <property type="taxonomic scope" value="Eukaryota"/>
</dbReference>
<keyword evidence="3" id="KW-0489">Methyltransferase</keyword>
<dbReference type="PANTHER" id="PTHR46111">
    <property type="entry name" value="RIBOSOMAL RNA SMALL SUBUNIT METHYLTRANSFERASE I"/>
    <property type="match status" value="1"/>
</dbReference>
<dbReference type="InParanoid" id="A0CT60"/>
<dbReference type="Proteomes" id="UP000000600">
    <property type="component" value="Unassembled WGS sequence"/>
</dbReference>
<evidence type="ECO:0000313" key="7">
    <source>
        <dbReference type="EMBL" id="CAK73977.1"/>
    </source>
</evidence>
<evidence type="ECO:0000256" key="2">
    <source>
        <dbReference type="ARBA" id="ARBA00022552"/>
    </source>
</evidence>